<reference evidence="1" key="1">
    <citation type="submission" date="2021-04" db="EMBL/GenBank/DDBJ databases">
        <title>Genomes of microviruses identified in yellow-bellied marmot fecal samples.</title>
        <authorList>
            <person name="Varsani A."/>
            <person name="Kraberger S."/>
            <person name="Chatterjee A."/>
            <person name="Richet C."/>
            <person name="Fontenele R.S."/>
            <person name="Schmidlin K."/>
            <person name="Blumstein D.T."/>
        </authorList>
    </citation>
    <scope>NUCLEOTIDE SEQUENCE</scope>
    <source>
        <strain evidence="1">Mar64</strain>
    </source>
</reference>
<proteinExistence type="predicted"/>
<name>A0A8F5MJX6_9VIRU</name>
<evidence type="ECO:0000313" key="1">
    <source>
        <dbReference type="EMBL" id="QXN75314.1"/>
    </source>
</evidence>
<protein>
    <submittedName>
        <fullName evidence="1">Internal scaffolding protein</fullName>
    </submittedName>
</protein>
<sequence length="155" mass="18476">MYLNMATLKYHPCMRYGIAHSKQYKPSVISAFLADRDDKGNLLKLRSDVHLLIHQKTLQRDVGTDVVRDYFDSIARHSDPSFDTSKLTNDQLFALIPPKAVNNLTTRWEYSRYLEEHDKELKQRFKDYKEAYEKQSDLDRWLKKNFKLDKDDKDE</sequence>
<dbReference type="EMBL" id="MZ089810">
    <property type="protein sequence ID" value="QXN75314.1"/>
    <property type="molecule type" value="Genomic_DNA"/>
</dbReference>
<organism evidence="1">
    <name type="scientific">Microvirus mar64</name>
    <dbReference type="NCBI Taxonomy" id="2851201"/>
    <lineage>
        <taxon>Viruses</taxon>
        <taxon>Monodnaviria</taxon>
        <taxon>Sangervirae</taxon>
        <taxon>Phixviricota</taxon>
        <taxon>Malgrandaviricetes</taxon>
        <taxon>Petitvirales</taxon>
        <taxon>Microviridae</taxon>
    </lineage>
</organism>
<accession>A0A8F5MJX6</accession>